<keyword evidence="3" id="KW-1185">Reference proteome</keyword>
<feature type="compositionally biased region" description="Low complexity" evidence="1">
    <location>
        <begin position="1"/>
        <end position="24"/>
    </location>
</feature>
<feature type="compositionally biased region" description="Polar residues" evidence="1">
    <location>
        <begin position="30"/>
        <end position="39"/>
    </location>
</feature>
<protein>
    <submittedName>
        <fullName evidence="2">Uncharacterized protein</fullName>
    </submittedName>
</protein>
<gene>
    <name evidence="2" type="ORF">M9R32_02940</name>
</gene>
<evidence type="ECO:0000256" key="1">
    <source>
        <dbReference type="SAM" id="MobiDB-lite"/>
    </source>
</evidence>
<feature type="compositionally biased region" description="Basic and acidic residues" evidence="1">
    <location>
        <begin position="40"/>
        <end position="49"/>
    </location>
</feature>
<feature type="region of interest" description="Disordered" evidence="1">
    <location>
        <begin position="1"/>
        <end position="61"/>
    </location>
</feature>
<feature type="compositionally biased region" description="Acidic residues" evidence="1">
    <location>
        <begin position="50"/>
        <end position="61"/>
    </location>
</feature>
<dbReference type="EMBL" id="JAMKBJ010000002">
    <property type="protein sequence ID" value="MCZ8536149.1"/>
    <property type="molecule type" value="Genomic_DNA"/>
</dbReference>
<dbReference type="AlphaFoldDB" id="A0A9X3LF58"/>
<organism evidence="2 3">
    <name type="scientific">Paenisporosarcina quisquiliarum</name>
    <dbReference type="NCBI Taxonomy" id="365346"/>
    <lineage>
        <taxon>Bacteria</taxon>
        <taxon>Bacillati</taxon>
        <taxon>Bacillota</taxon>
        <taxon>Bacilli</taxon>
        <taxon>Bacillales</taxon>
        <taxon>Caryophanaceae</taxon>
        <taxon>Paenisporosarcina</taxon>
    </lineage>
</organism>
<reference evidence="2" key="1">
    <citation type="submission" date="2022-05" db="EMBL/GenBank/DDBJ databases">
        <authorList>
            <person name="Colautti A."/>
            <person name="Iacumin L."/>
        </authorList>
    </citation>
    <scope>NUCLEOTIDE SEQUENCE</scope>
    <source>
        <strain evidence="2">SK 55</strain>
    </source>
</reference>
<evidence type="ECO:0000313" key="2">
    <source>
        <dbReference type="EMBL" id="MCZ8536149.1"/>
    </source>
</evidence>
<sequence>MEKNNNTFTHQNNQQNNQNEQGEINELKSKTLQYNQLHSNQDEDKKTEEIQEEQGAEYEKE</sequence>
<proteinExistence type="predicted"/>
<accession>A0A9X3LF58</accession>
<dbReference type="Proteomes" id="UP001152173">
    <property type="component" value="Unassembled WGS sequence"/>
</dbReference>
<evidence type="ECO:0000313" key="3">
    <source>
        <dbReference type="Proteomes" id="UP001152173"/>
    </source>
</evidence>
<dbReference type="RefSeq" id="WP_269925257.1">
    <property type="nucleotide sequence ID" value="NZ_JAMKBJ010000002.1"/>
</dbReference>
<comment type="caution">
    <text evidence="2">The sequence shown here is derived from an EMBL/GenBank/DDBJ whole genome shotgun (WGS) entry which is preliminary data.</text>
</comment>
<name>A0A9X3LF58_9BACL</name>